<gene>
    <name evidence="2" type="ORF">V6N12_066481</name>
</gene>
<proteinExistence type="predicted"/>
<protein>
    <submittedName>
        <fullName evidence="2">Uncharacterized protein</fullName>
    </submittedName>
</protein>
<keyword evidence="1" id="KW-0175">Coiled coil</keyword>
<accession>A0ABR2CQ75</accession>
<evidence type="ECO:0000313" key="3">
    <source>
        <dbReference type="Proteomes" id="UP001472677"/>
    </source>
</evidence>
<organism evidence="2 3">
    <name type="scientific">Hibiscus sabdariffa</name>
    <name type="common">roselle</name>
    <dbReference type="NCBI Taxonomy" id="183260"/>
    <lineage>
        <taxon>Eukaryota</taxon>
        <taxon>Viridiplantae</taxon>
        <taxon>Streptophyta</taxon>
        <taxon>Embryophyta</taxon>
        <taxon>Tracheophyta</taxon>
        <taxon>Spermatophyta</taxon>
        <taxon>Magnoliopsida</taxon>
        <taxon>eudicotyledons</taxon>
        <taxon>Gunneridae</taxon>
        <taxon>Pentapetalae</taxon>
        <taxon>rosids</taxon>
        <taxon>malvids</taxon>
        <taxon>Malvales</taxon>
        <taxon>Malvaceae</taxon>
        <taxon>Malvoideae</taxon>
        <taxon>Hibiscus</taxon>
    </lineage>
</organism>
<feature type="coiled-coil region" evidence="1">
    <location>
        <begin position="33"/>
        <end position="60"/>
    </location>
</feature>
<keyword evidence="3" id="KW-1185">Reference proteome</keyword>
<dbReference type="Proteomes" id="UP001472677">
    <property type="component" value="Unassembled WGS sequence"/>
</dbReference>
<name>A0ABR2CQ75_9ROSI</name>
<evidence type="ECO:0000256" key="1">
    <source>
        <dbReference type="SAM" id="Coils"/>
    </source>
</evidence>
<reference evidence="2 3" key="1">
    <citation type="journal article" date="2024" name="G3 (Bethesda)">
        <title>Genome assembly of Hibiscus sabdariffa L. provides insights into metabolisms of medicinal natural products.</title>
        <authorList>
            <person name="Kim T."/>
        </authorList>
    </citation>
    <scope>NUCLEOTIDE SEQUENCE [LARGE SCALE GENOMIC DNA]</scope>
    <source>
        <strain evidence="2">TK-2024</strain>
        <tissue evidence="2">Old leaves</tissue>
    </source>
</reference>
<sequence>MMKKTLALSRCKGIGAKLREAKSAAKSWVARVKANDTMSIEALEKKLSSLEQSLISENRGNGDKENLKREIHVLRAQLWERYRQDKRNGCKNPD</sequence>
<dbReference type="EMBL" id="JBBPBM010000046">
    <property type="protein sequence ID" value="KAK8521909.1"/>
    <property type="molecule type" value="Genomic_DNA"/>
</dbReference>
<evidence type="ECO:0000313" key="2">
    <source>
        <dbReference type="EMBL" id="KAK8521909.1"/>
    </source>
</evidence>
<comment type="caution">
    <text evidence="2">The sequence shown here is derived from an EMBL/GenBank/DDBJ whole genome shotgun (WGS) entry which is preliminary data.</text>
</comment>